<protein>
    <submittedName>
        <fullName evidence="1">Uncharacterized protein</fullName>
    </submittedName>
</protein>
<name>A0AA39LE52_9BILA</name>
<dbReference type="EMBL" id="JAUCMV010000005">
    <property type="protein sequence ID" value="KAK0394411.1"/>
    <property type="molecule type" value="Genomic_DNA"/>
</dbReference>
<gene>
    <name evidence="1" type="ORF">QR680_000719</name>
</gene>
<organism evidence="1 2">
    <name type="scientific">Steinernema hermaphroditum</name>
    <dbReference type="NCBI Taxonomy" id="289476"/>
    <lineage>
        <taxon>Eukaryota</taxon>
        <taxon>Metazoa</taxon>
        <taxon>Ecdysozoa</taxon>
        <taxon>Nematoda</taxon>
        <taxon>Chromadorea</taxon>
        <taxon>Rhabditida</taxon>
        <taxon>Tylenchina</taxon>
        <taxon>Panagrolaimomorpha</taxon>
        <taxon>Strongyloidoidea</taxon>
        <taxon>Steinernematidae</taxon>
        <taxon>Steinernema</taxon>
    </lineage>
</organism>
<keyword evidence="2" id="KW-1185">Reference proteome</keyword>
<comment type="caution">
    <text evidence="1">The sequence shown here is derived from an EMBL/GenBank/DDBJ whole genome shotgun (WGS) entry which is preliminary data.</text>
</comment>
<dbReference type="AlphaFoldDB" id="A0AA39LE52"/>
<dbReference type="Proteomes" id="UP001175271">
    <property type="component" value="Unassembled WGS sequence"/>
</dbReference>
<accession>A0AA39LE52</accession>
<reference evidence="1" key="1">
    <citation type="submission" date="2023-06" db="EMBL/GenBank/DDBJ databases">
        <title>Genomic analysis of the entomopathogenic nematode Steinernema hermaphroditum.</title>
        <authorList>
            <person name="Schwarz E.M."/>
            <person name="Heppert J.K."/>
            <person name="Baniya A."/>
            <person name="Schwartz H.T."/>
            <person name="Tan C.-H."/>
            <person name="Antoshechkin I."/>
            <person name="Sternberg P.W."/>
            <person name="Goodrich-Blair H."/>
            <person name="Dillman A.R."/>
        </authorList>
    </citation>
    <scope>NUCLEOTIDE SEQUENCE</scope>
    <source>
        <strain evidence="1">PS9179</strain>
        <tissue evidence="1">Whole animal</tissue>
    </source>
</reference>
<proteinExistence type="predicted"/>
<evidence type="ECO:0000313" key="1">
    <source>
        <dbReference type="EMBL" id="KAK0394411.1"/>
    </source>
</evidence>
<sequence length="156" mass="17775">MVSAPAFCPAPKRVVPNTKSHESDRPLFFNSDATMMEIFISNLYSNNVAANLLAIRYFVVENQLIEQGGAEFANAFFYLTNDKTVGYNAPLIQQTVSFIRNLLGMFFAKIDFHNHAVAKKLVIDFFKMLAVCSRQHPQQMATLNFESNMMKKTFFK</sequence>
<evidence type="ECO:0000313" key="2">
    <source>
        <dbReference type="Proteomes" id="UP001175271"/>
    </source>
</evidence>